<organism evidence="1 2">
    <name type="scientific">Ureibacillus chungkukjangi</name>
    <dbReference type="NCBI Taxonomy" id="1202712"/>
    <lineage>
        <taxon>Bacteria</taxon>
        <taxon>Bacillati</taxon>
        <taxon>Bacillota</taxon>
        <taxon>Bacilli</taxon>
        <taxon>Bacillales</taxon>
        <taxon>Caryophanaceae</taxon>
        <taxon>Ureibacillus</taxon>
    </lineage>
</organism>
<dbReference type="Proteomes" id="UP000247416">
    <property type="component" value="Unassembled WGS sequence"/>
</dbReference>
<comment type="caution">
    <text evidence="1">The sequence shown here is derived from an EMBL/GenBank/DDBJ whole genome shotgun (WGS) entry which is preliminary data.</text>
</comment>
<dbReference type="RefSeq" id="WP_181418123.1">
    <property type="nucleotide sequence ID" value="NZ_PYWJ01000056.1"/>
</dbReference>
<dbReference type="AlphaFoldDB" id="A0A318TA07"/>
<gene>
    <name evidence="1" type="ORF">BJ095_1514</name>
</gene>
<accession>A0A318TA07</accession>
<dbReference type="EMBL" id="QJTJ01000051">
    <property type="protein sequence ID" value="PYF01962.1"/>
    <property type="molecule type" value="Genomic_DNA"/>
</dbReference>
<sequence length="47" mass="5789">MAELLEKVQEPFEDDHYIKWLDIDRVQELLVHEHHFWAICKVRNKAD</sequence>
<protein>
    <submittedName>
        <fullName evidence="1">Uncharacterized protein</fullName>
    </submittedName>
</protein>
<reference evidence="1 2" key="1">
    <citation type="submission" date="2018-06" db="EMBL/GenBank/DDBJ databases">
        <title>Genomic Encyclopedia of Archaeal and Bacterial Type Strains, Phase II (KMG-II): from individual species to whole genera.</title>
        <authorList>
            <person name="Goeker M."/>
        </authorList>
    </citation>
    <scope>NUCLEOTIDE SEQUENCE [LARGE SCALE GENOMIC DNA]</scope>
    <source>
        <strain evidence="1 2">KACC 16626</strain>
    </source>
</reference>
<keyword evidence="2" id="KW-1185">Reference proteome</keyword>
<evidence type="ECO:0000313" key="1">
    <source>
        <dbReference type="EMBL" id="PYF01962.1"/>
    </source>
</evidence>
<evidence type="ECO:0000313" key="2">
    <source>
        <dbReference type="Proteomes" id="UP000247416"/>
    </source>
</evidence>
<proteinExistence type="predicted"/>
<name>A0A318TA07_9BACL</name>